<protein>
    <submittedName>
        <fullName evidence="7">G protein-coupled receptor 160</fullName>
    </submittedName>
</protein>
<dbReference type="Gene3D" id="1.20.1070.10">
    <property type="entry name" value="Rhodopsin 7-helix transmembrane proteins"/>
    <property type="match status" value="1"/>
</dbReference>
<evidence type="ECO:0000313" key="7">
    <source>
        <dbReference type="Ensembl" id="ENSLACP00000021922.1"/>
    </source>
</evidence>
<dbReference type="GO" id="GO:0005886">
    <property type="term" value="C:plasma membrane"/>
    <property type="evidence" value="ECO:0007669"/>
    <property type="project" value="TreeGrafter"/>
</dbReference>
<feature type="transmembrane region" description="Helical" evidence="5">
    <location>
        <begin position="57"/>
        <end position="88"/>
    </location>
</feature>
<dbReference type="GeneTree" id="ENSGT00390000015520"/>
<feature type="domain" description="G-protein coupled receptors family 1 profile" evidence="6">
    <location>
        <begin position="34"/>
        <end position="290"/>
    </location>
</feature>
<dbReference type="PROSITE" id="PS50262">
    <property type="entry name" value="G_PROTEIN_RECEP_F1_2"/>
    <property type="match status" value="1"/>
</dbReference>
<dbReference type="GO" id="GO:0043235">
    <property type="term" value="C:receptor complex"/>
    <property type="evidence" value="ECO:0007669"/>
    <property type="project" value="TreeGrafter"/>
</dbReference>
<feature type="transmembrane region" description="Helical" evidence="5">
    <location>
        <begin position="100"/>
        <end position="123"/>
    </location>
</feature>
<dbReference type="InterPro" id="IPR042353">
    <property type="entry name" value="GPR160"/>
</dbReference>
<evidence type="ECO:0000256" key="4">
    <source>
        <dbReference type="ARBA" id="ARBA00023136"/>
    </source>
</evidence>
<evidence type="ECO:0000256" key="1">
    <source>
        <dbReference type="ARBA" id="ARBA00004370"/>
    </source>
</evidence>
<evidence type="ECO:0000256" key="2">
    <source>
        <dbReference type="ARBA" id="ARBA00022692"/>
    </source>
</evidence>
<organism evidence="7 8">
    <name type="scientific">Latimeria chalumnae</name>
    <name type="common">Coelacanth</name>
    <dbReference type="NCBI Taxonomy" id="7897"/>
    <lineage>
        <taxon>Eukaryota</taxon>
        <taxon>Metazoa</taxon>
        <taxon>Chordata</taxon>
        <taxon>Craniata</taxon>
        <taxon>Vertebrata</taxon>
        <taxon>Euteleostomi</taxon>
        <taxon>Coelacanthiformes</taxon>
        <taxon>Coelacanthidae</taxon>
        <taxon>Latimeria</taxon>
    </lineage>
</organism>
<dbReference type="InterPro" id="IPR017452">
    <property type="entry name" value="GPCR_Rhodpsn_7TM"/>
</dbReference>
<dbReference type="PANTHER" id="PTHR15573">
    <property type="entry name" value="G-PROTEIN COUPLED RECEPTOR 160-RELATED"/>
    <property type="match status" value="1"/>
</dbReference>
<proteinExistence type="predicted"/>
<dbReference type="AlphaFoldDB" id="M3XGR6"/>
<evidence type="ECO:0000256" key="5">
    <source>
        <dbReference type="SAM" id="Phobius"/>
    </source>
</evidence>
<evidence type="ECO:0000259" key="6">
    <source>
        <dbReference type="PROSITE" id="PS50262"/>
    </source>
</evidence>
<evidence type="ECO:0000313" key="8">
    <source>
        <dbReference type="Proteomes" id="UP000008672"/>
    </source>
</evidence>
<feature type="transmembrane region" description="Helical" evidence="5">
    <location>
        <begin position="275"/>
        <end position="292"/>
    </location>
</feature>
<name>M3XGR6_LATCH</name>
<keyword evidence="3 5" id="KW-1133">Transmembrane helix</keyword>
<reference evidence="8" key="1">
    <citation type="submission" date="2011-08" db="EMBL/GenBank/DDBJ databases">
        <title>The draft genome of Latimeria chalumnae.</title>
        <authorList>
            <person name="Di Palma F."/>
            <person name="Alfoldi J."/>
            <person name="Johnson J."/>
            <person name="Berlin A."/>
            <person name="Gnerre S."/>
            <person name="Jaffe D."/>
            <person name="MacCallum I."/>
            <person name="Young S."/>
            <person name="Walker B.J."/>
            <person name="Lander E."/>
            <person name="Lindblad-Toh K."/>
        </authorList>
    </citation>
    <scope>NUCLEOTIDE SEQUENCE [LARGE SCALE GENOMIC DNA]</scope>
    <source>
        <strain evidence="8">Wild caught</strain>
    </source>
</reference>
<dbReference type="OMA" id="SYQCPFY"/>
<dbReference type="PANTHER" id="PTHR15573:SF0">
    <property type="entry name" value="G-PROTEIN COUPLED RECEPTOR 160-RELATED"/>
    <property type="match status" value="1"/>
</dbReference>
<keyword evidence="8" id="KW-1185">Reference proteome</keyword>
<feature type="transmembrane region" description="Helical" evidence="5">
    <location>
        <begin position="237"/>
        <end position="263"/>
    </location>
</feature>
<dbReference type="RefSeq" id="XP_005992813.1">
    <property type="nucleotide sequence ID" value="XM_005992751.3"/>
</dbReference>
<feature type="transmembrane region" description="Helical" evidence="5">
    <location>
        <begin position="183"/>
        <end position="207"/>
    </location>
</feature>
<dbReference type="InParanoid" id="M3XGR6"/>
<dbReference type="eggNOG" id="ENOG502RTG9">
    <property type="taxonomic scope" value="Eukaryota"/>
</dbReference>
<reference evidence="7" key="3">
    <citation type="submission" date="2025-09" db="UniProtKB">
        <authorList>
            <consortium name="Ensembl"/>
        </authorList>
    </citation>
    <scope>IDENTIFICATION</scope>
</reference>
<sequence length="353" mass="40137">MAAIACEDCSDGYKQNLLGEHYDSSSNLALVLSGKVLLNLVALGVNRQYLTQSFMGFFCICLAVFDFTLLLSSSAISLFEGVVALGIWLTKYHICLVTQIMSLVYSILHWPVFITAGLDYYFHMPLVPATIARKLFYIFIAILLWTLSVLYVFNIADVSFEWMNDSSFPSYRCHVFSSSQCRLLSAVILLVMLFAMSYCWSGLFSLLRSTKRVSYLNETALFFQNVEGHTTYSYKKLLLTSITACFLSTWIPYVLFQMIVLVLEAQVPAYLDMNVPWLCFINSFLLGAVHWLSHQEVLHNNDAVFPDGFCCWKFCHATLHYVDKTHKLASEPNKLFVTTKDCDGKKMSTILAY</sequence>
<dbReference type="CTD" id="26996"/>
<accession>M3XGR6</accession>
<reference evidence="7" key="2">
    <citation type="submission" date="2025-08" db="UniProtKB">
        <authorList>
            <consortium name="Ensembl"/>
        </authorList>
    </citation>
    <scope>IDENTIFICATION</scope>
</reference>
<gene>
    <name evidence="7" type="primary">GPR160</name>
</gene>
<dbReference type="EMBL" id="AFYH01041920">
    <property type="status" value="NOT_ANNOTATED_CDS"/>
    <property type="molecule type" value="Genomic_DNA"/>
</dbReference>
<dbReference type="OrthoDB" id="9947933at2759"/>
<keyword evidence="2 5" id="KW-0812">Transmembrane</keyword>
<dbReference type="STRING" id="7897.ENSLACP00000021922"/>
<dbReference type="GeneID" id="102360296"/>
<feature type="transmembrane region" description="Helical" evidence="5">
    <location>
        <begin position="135"/>
        <end position="156"/>
    </location>
</feature>
<dbReference type="Ensembl" id="ENSLACT00000026070.1">
    <property type="protein sequence ID" value="ENSLACP00000021922.1"/>
    <property type="gene ID" value="ENSLACG00000022402.1"/>
</dbReference>
<comment type="subcellular location">
    <subcellularLocation>
        <location evidence="1">Membrane</location>
    </subcellularLocation>
</comment>
<dbReference type="FunCoup" id="M3XGR6">
    <property type="interactions" value="44"/>
</dbReference>
<dbReference type="Proteomes" id="UP000008672">
    <property type="component" value="Unassembled WGS sequence"/>
</dbReference>
<dbReference type="HOGENOM" id="CLU_826300_0_0_1"/>
<evidence type="ECO:0000256" key="3">
    <source>
        <dbReference type="ARBA" id="ARBA00022989"/>
    </source>
</evidence>
<keyword evidence="4 5" id="KW-0472">Membrane</keyword>
<dbReference type="KEGG" id="lcm:102360296"/>